<feature type="signal peptide" evidence="1">
    <location>
        <begin position="1"/>
        <end position="19"/>
    </location>
</feature>
<dbReference type="SUPFAM" id="SSF101874">
    <property type="entry name" value="YceI-like"/>
    <property type="match status" value="1"/>
</dbReference>
<gene>
    <name evidence="3" type="ORF">MED92_08570</name>
</gene>
<dbReference type="AlphaFoldDB" id="A0A7U8GPZ1"/>
<dbReference type="PIRSF" id="PIRSF029811">
    <property type="entry name" value="UCP029811"/>
    <property type="match status" value="1"/>
</dbReference>
<dbReference type="RefSeq" id="WP_007022175.1">
    <property type="nucleotide sequence ID" value="NZ_CH724126.1"/>
</dbReference>
<dbReference type="EMBL" id="AAOW01000032">
    <property type="protein sequence ID" value="EAR59802.1"/>
    <property type="molecule type" value="Genomic_DNA"/>
</dbReference>
<dbReference type="InterPro" id="IPR007372">
    <property type="entry name" value="Lipid/polyisoprenoid-bd_YceI"/>
</dbReference>
<dbReference type="Pfam" id="PF04264">
    <property type="entry name" value="YceI"/>
    <property type="match status" value="1"/>
</dbReference>
<dbReference type="OrthoDB" id="9793816at2"/>
<feature type="chain" id="PRO_5031431143" description="Lipid/polyisoprenoid-binding YceI-like domain-containing protein" evidence="1">
    <location>
        <begin position="20"/>
        <end position="190"/>
    </location>
</feature>
<feature type="domain" description="Lipid/polyisoprenoid-binding YceI-like" evidence="2">
    <location>
        <begin position="20"/>
        <end position="189"/>
    </location>
</feature>
<evidence type="ECO:0000313" key="3">
    <source>
        <dbReference type="EMBL" id="EAR59802.1"/>
    </source>
</evidence>
<protein>
    <recommendedName>
        <fullName evidence="2">Lipid/polyisoprenoid-binding YceI-like domain-containing protein</fullName>
    </recommendedName>
</protein>
<dbReference type="Proteomes" id="UP000002171">
    <property type="component" value="Unassembled WGS sequence"/>
</dbReference>
<dbReference type="Gene3D" id="2.40.128.110">
    <property type="entry name" value="Lipid/polyisoprenoid-binding, YceI-like"/>
    <property type="match status" value="1"/>
</dbReference>
<evidence type="ECO:0000313" key="4">
    <source>
        <dbReference type="Proteomes" id="UP000002171"/>
    </source>
</evidence>
<evidence type="ECO:0000259" key="2">
    <source>
        <dbReference type="SMART" id="SM00867"/>
    </source>
</evidence>
<organism evidence="3 4">
    <name type="scientific">Neptuniibacter caesariensis</name>
    <dbReference type="NCBI Taxonomy" id="207954"/>
    <lineage>
        <taxon>Bacteria</taxon>
        <taxon>Pseudomonadati</taxon>
        <taxon>Pseudomonadota</taxon>
        <taxon>Gammaproteobacteria</taxon>
        <taxon>Oceanospirillales</taxon>
        <taxon>Oceanospirillaceae</taxon>
        <taxon>Neptuniibacter</taxon>
    </lineage>
</organism>
<reference evidence="3 4" key="1">
    <citation type="submission" date="2006-02" db="EMBL/GenBank/DDBJ databases">
        <authorList>
            <person name="Pinhassi J."/>
            <person name="Pedros-Alio C."/>
            <person name="Ferriera S."/>
            <person name="Johnson J."/>
            <person name="Kravitz S."/>
            <person name="Halpern A."/>
            <person name="Remington K."/>
            <person name="Beeson K."/>
            <person name="Tran B."/>
            <person name="Rogers Y.-H."/>
            <person name="Friedman R."/>
            <person name="Venter J.C."/>
        </authorList>
    </citation>
    <scope>NUCLEOTIDE SEQUENCE [LARGE SCALE GENOMIC DNA]</scope>
    <source>
        <strain evidence="3 4">MED92</strain>
    </source>
</reference>
<dbReference type="PANTHER" id="PTHR34406:SF1">
    <property type="entry name" value="PROTEIN YCEI"/>
    <property type="match status" value="1"/>
</dbReference>
<name>A0A7U8GPZ1_NEPCE</name>
<dbReference type="InterPro" id="IPR027016">
    <property type="entry name" value="UCP029811"/>
</dbReference>
<sequence>MRNFVAIATLSMFSSFVSADWMLDQKNSDFSFSSIKKSQVLENHSFNRFSGSIDESGKATLTLDLTTVNTGIEIRDQRMQNMLFETGKFAQASFTTMVNAKNLDALAVGTISTQKVTGELNLHGMKKEITADLNVIKLADNKLLVSTAKPISINAADFALDAGVTALREVANLPSISFAVPVSFNLTFTK</sequence>
<proteinExistence type="predicted"/>
<keyword evidence="1" id="KW-0732">Signal</keyword>
<keyword evidence="4" id="KW-1185">Reference proteome</keyword>
<dbReference type="SMART" id="SM00867">
    <property type="entry name" value="YceI"/>
    <property type="match status" value="1"/>
</dbReference>
<dbReference type="PANTHER" id="PTHR34406">
    <property type="entry name" value="PROTEIN YCEI"/>
    <property type="match status" value="1"/>
</dbReference>
<dbReference type="InterPro" id="IPR036761">
    <property type="entry name" value="TTHA0802/YceI-like_sf"/>
</dbReference>
<evidence type="ECO:0000256" key="1">
    <source>
        <dbReference type="SAM" id="SignalP"/>
    </source>
</evidence>
<accession>A0A7U8GPZ1</accession>
<comment type="caution">
    <text evidence="3">The sequence shown here is derived from an EMBL/GenBank/DDBJ whole genome shotgun (WGS) entry which is preliminary data.</text>
</comment>